<reference evidence="1" key="1">
    <citation type="journal article" date="2019" name="bioRxiv">
        <title>The Genome of the Zebra Mussel, Dreissena polymorpha: A Resource for Invasive Species Research.</title>
        <authorList>
            <person name="McCartney M.A."/>
            <person name="Auch B."/>
            <person name="Kono T."/>
            <person name="Mallez S."/>
            <person name="Zhang Y."/>
            <person name="Obille A."/>
            <person name="Becker A."/>
            <person name="Abrahante J.E."/>
            <person name="Garbe J."/>
            <person name="Badalamenti J.P."/>
            <person name="Herman A."/>
            <person name="Mangelson H."/>
            <person name="Liachko I."/>
            <person name="Sullivan S."/>
            <person name="Sone E.D."/>
            <person name="Koren S."/>
            <person name="Silverstein K.A.T."/>
            <person name="Beckman K.B."/>
            <person name="Gohl D.M."/>
        </authorList>
    </citation>
    <scope>NUCLEOTIDE SEQUENCE</scope>
    <source>
        <strain evidence="1">Duluth1</strain>
        <tissue evidence="1">Whole animal</tissue>
    </source>
</reference>
<evidence type="ECO:0000313" key="1">
    <source>
        <dbReference type="EMBL" id="KAH3785193.1"/>
    </source>
</evidence>
<comment type="caution">
    <text evidence="1">The sequence shown here is derived from an EMBL/GenBank/DDBJ whole genome shotgun (WGS) entry which is preliminary data.</text>
</comment>
<reference evidence="1" key="2">
    <citation type="submission" date="2020-11" db="EMBL/GenBank/DDBJ databases">
        <authorList>
            <person name="McCartney M.A."/>
            <person name="Auch B."/>
            <person name="Kono T."/>
            <person name="Mallez S."/>
            <person name="Becker A."/>
            <person name="Gohl D.M."/>
            <person name="Silverstein K.A.T."/>
            <person name="Koren S."/>
            <person name="Bechman K.B."/>
            <person name="Herman A."/>
            <person name="Abrahante J.E."/>
            <person name="Garbe J."/>
        </authorList>
    </citation>
    <scope>NUCLEOTIDE SEQUENCE</scope>
    <source>
        <strain evidence="1">Duluth1</strain>
        <tissue evidence="1">Whole animal</tissue>
    </source>
</reference>
<dbReference type="AlphaFoldDB" id="A0A9D4IV09"/>
<evidence type="ECO:0000313" key="2">
    <source>
        <dbReference type="Proteomes" id="UP000828390"/>
    </source>
</evidence>
<dbReference type="Proteomes" id="UP000828390">
    <property type="component" value="Unassembled WGS sequence"/>
</dbReference>
<proteinExistence type="predicted"/>
<accession>A0A9D4IV09</accession>
<organism evidence="1 2">
    <name type="scientific">Dreissena polymorpha</name>
    <name type="common">Zebra mussel</name>
    <name type="synonym">Mytilus polymorpha</name>
    <dbReference type="NCBI Taxonomy" id="45954"/>
    <lineage>
        <taxon>Eukaryota</taxon>
        <taxon>Metazoa</taxon>
        <taxon>Spiralia</taxon>
        <taxon>Lophotrochozoa</taxon>
        <taxon>Mollusca</taxon>
        <taxon>Bivalvia</taxon>
        <taxon>Autobranchia</taxon>
        <taxon>Heteroconchia</taxon>
        <taxon>Euheterodonta</taxon>
        <taxon>Imparidentia</taxon>
        <taxon>Neoheterodontei</taxon>
        <taxon>Myida</taxon>
        <taxon>Dreissenoidea</taxon>
        <taxon>Dreissenidae</taxon>
        <taxon>Dreissena</taxon>
    </lineage>
</organism>
<gene>
    <name evidence="1" type="ORF">DPMN_163278</name>
</gene>
<sequence>MFSSPQLRNRDPIYIYKQYSDCRPTGFSTDDGPFYLATRTVPLTDSSDQISGTYGRNLVKKNCQDVKTMAGFEKT</sequence>
<protein>
    <submittedName>
        <fullName evidence="1">Uncharacterized protein</fullName>
    </submittedName>
</protein>
<dbReference type="EMBL" id="JAIWYP010000008">
    <property type="protein sequence ID" value="KAH3785193.1"/>
    <property type="molecule type" value="Genomic_DNA"/>
</dbReference>
<name>A0A9D4IV09_DREPO</name>
<keyword evidence="2" id="KW-1185">Reference proteome</keyword>